<sequence>NGLSSIEAANKRKASGYNEFEVEPGENPIIKFFKQFIENPLVLLLLCSAVISLILGNQKDALSVFL</sequence>
<gene>
    <name evidence="1" type="ORF">ACOLOM_LOCUS12579</name>
</gene>
<dbReference type="Proteomes" id="UP000789525">
    <property type="component" value="Unassembled WGS sequence"/>
</dbReference>
<name>A0ACA9QFC0_9GLOM</name>
<comment type="caution">
    <text evidence="1">The sequence shown here is derived from an EMBL/GenBank/DDBJ whole genome shotgun (WGS) entry which is preliminary data.</text>
</comment>
<accession>A0ACA9QFC0</accession>
<dbReference type="EMBL" id="CAJVPT010051834">
    <property type="protein sequence ID" value="CAG8748540.1"/>
    <property type="molecule type" value="Genomic_DNA"/>
</dbReference>
<keyword evidence="2" id="KW-1185">Reference proteome</keyword>
<organism evidence="1 2">
    <name type="scientific">Acaulospora colombiana</name>
    <dbReference type="NCBI Taxonomy" id="27376"/>
    <lineage>
        <taxon>Eukaryota</taxon>
        <taxon>Fungi</taxon>
        <taxon>Fungi incertae sedis</taxon>
        <taxon>Mucoromycota</taxon>
        <taxon>Glomeromycotina</taxon>
        <taxon>Glomeromycetes</taxon>
        <taxon>Diversisporales</taxon>
        <taxon>Acaulosporaceae</taxon>
        <taxon>Acaulospora</taxon>
    </lineage>
</organism>
<evidence type="ECO:0000313" key="1">
    <source>
        <dbReference type="EMBL" id="CAG8748540.1"/>
    </source>
</evidence>
<proteinExistence type="predicted"/>
<feature type="non-terminal residue" evidence="1">
    <location>
        <position position="66"/>
    </location>
</feature>
<feature type="non-terminal residue" evidence="1">
    <location>
        <position position="1"/>
    </location>
</feature>
<protein>
    <submittedName>
        <fullName evidence="1">15709_t:CDS:1</fullName>
    </submittedName>
</protein>
<reference evidence="1" key="1">
    <citation type="submission" date="2021-06" db="EMBL/GenBank/DDBJ databases">
        <authorList>
            <person name="Kallberg Y."/>
            <person name="Tangrot J."/>
            <person name="Rosling A."/>
        </authorList>
    </citation>
    <scope>NUCLEOTIDE SEQUENCE</scope>
    <source>
        <strain evidence="1">CL356</strain>
    </source>
</reference>
<evidence type="ECO:0000313" key="2">
    <source>
        <dbReference type="Proteomes" id="UP000789525"/>
    </source>
</evidence>